<dbReference type="Pfam" id="PF19054">
    <property type="entry name" value="DUF5753"/>
    <property type="match status" value="1"/>
</dbReference>
<dbReference type="Proteomes" id="UP000546642">
    <property type="component" value="Unassembled WGS sequence"/>
</dbReference>
<proteinExistence type="predicted"/>
<evidence type="ECO:0000313" key="2">
    <source>
        <dbReference type="EMBL" id="MBB6171250.1"/>
    </source>
</evidence>
<keyword evidence="3" id="KW-1185">Reference proteome</keyword>
<name>A0A7W9YFJ4_9ACTN</name>
<dbReference type="AlphaFoldDB" id="A0A7W9YFJ4"/>
<dbReference type="EMBL" id="JACHDS010000001">
    <property type="protein sequence ID" value="MBB6171250.1"/>
    <property type="molecule type" value="Genomic_DNA"/>
</dbReference>
<organism evidence="2 3">
    <name type="scientific">Nocardiopsis mwathae</name>
    <dbReference type="NCBI Taxonomy" id="1472723"/>
    <lineage>
        <taxon>Bacteria</taxon>
        <taxon>Bacillati</taxon>
        <taxon>Actinomycetota</taxon>
        <taxon>Actinomycetes</taxon>
        <taxon>Streptosporangiales</taxon>
        <taxon>Nocardiopsidaceae</taxon>
        <taxon>Nocardiopsis</taxon>
    </lineage>
</organism>
<accession>A0A7W9YFJ4</accession>
<comment type="caution">
    <text evidence="2">The sequence shown here is derived from an EMBL/GenBank/DDBJ whole genome shotgun (WGS) entry which is preliminary data.</text>
</comment>
<evidence type="ECO:0000313" key="3">
    <source>
        <dbReference type="Proteomes" id="UP000546642"/>
    </source>
</evidence>
<gene>
    <name evidence="2" type="ORF">HNR23_001310</name>
</gene>
<feature type="domain" description="DUF5753" evidence="1">
    <location>
        <begin position="65"/>
        <end position="243"/>
    </location>
</feature>
<dbReference type="InterPro" id="IPR043917">
    <property type="entry name" value="DUF5753"/>
</dbReference>
<dbReference type="InterPro" id="IPR001387">
    <property type="entry name" value="Cro/C1-type_HTH"/>
</dbReference>
<dbReference type="Pfam" id="PF13560">
    <property type="entry name" value="HTH_31"/>
    <property type="match status" value="1"/>
</dbReference>
<dbReference type="CDD" id="cd00093">
    <property type="entry name" value="HTH_XRE"/>
    <property type="match status" value="1"/>
</dbReference>
<evidence type="ECO:0000259" key="1">
    <source>
        <dbReference type="Pfam" id="PF19054"/>
    </source>
</evidence>
<reference evidence="2 3" key="1">
    <citation type="submission" date="2020-08" db="EMBL/GenBank/DDBJ databases">
        <title>Sequencing the genomes of 1000 actinobacteria strains.</title>
        <authorList>
            <person name="Klenk H.-P."/>
        </authorList>
    </citation>
    <scope>NUCLEOTIDE SEQUENCE [LARGE SCALE GENOMIC DNA]</scope>
    <source>
        <strain evidence="2 3">DSM 46659</strain>
    </source>
</reference>
<protein>
    <recommendedName>
        <fullName evidence="1">DUF5753 domain-containing protein</fullName>
    </recommendedName>
</protein>
<sequence>MSWSQSKVSRVENGRTAVSTKDLRDLLTLYGVPEVRRGSYIELGKGARVKGWWDDYADAIPQDYANYIGLETEAAQVLSYAPQVVTGILQTEDYARHVIRAALLISPPGEVNRRIKVRMERQERFINDPSRSLSVVLDEAALRRKVGGREVMQEQLSWLLAVAERDNVTLRVSPYEVGEHPATAGEFTILQFPEDGDPDVVHVEAMTSSLYVEEEADVFRYTLAFNQLCTMALPPEKTRAFMASLLDR</sequence>